<dbReference type="EMBL" id="FUPS01000006">
    <property type="protein sequence ID" value="SJS40347.1"/>
    <property type="molecule type" value="Genomic_DNA"/>
</dbReference>
<dbReference type="EMBL" id="LK932754">
    <property type="protein sequence ID" value="CDS92732.1"/>
    <property type="molecule type" value="Genomic_DNA"/>
</dbReference>
<dbReference type="EMBL" id="CAADAN010000041">
    <property type="protein sequence ID" value="VFD36806.1"/>
    <property type="molecule type" value="Genomic_DNA"/>
</dbReference>
<evidence type="ECO:0000256" key="6">
    <source>
        <dbReference type="ARBA" id="ARBA00023118"/>
    </source>
</evidence>
<reference evidence="10" key="1">
    <citation type="submission" date="2014-07" db="EMBL/GenBank/DDBJ databases">
        <authorList>
            <person name="Monot Marc"/>
        </authorList>
    </citation>
    <scope>NUCLEOTIDE SEQUENCE</scope>
    <source>
        <strain evidence="12">7032989</strain>
        <strain evidence="11">7032994</strain>
    </source>
</reference>
<dbReference type="PATRIC" id="fig|1496.854.peg.1834"/>
<keyword evidence="6" id="KW-0051">Antiviral defense</keyword>
<dbReference type="Proteomes" id="UP000189137">
    <property type="component" value="Unassembled WGS sequence"/>
</dbReference>
<feature type="transmembrane region" description="Helical" evidence="8">
    <location>
        <begin position="152"/>
        <end position="171"/>
    </location>
</feature>
<protein>
    <recommendedName>
        <fullName evidence="9">Pycsar effector protein domain-containing protein</fullName>
    </recommendedName>
</protein>
<evidence type="ECO:0000256" key="8">
    <source>
        <dbReference type="SAM" id="Phobius"/>
    </source>
</evidence>
<evidence type="ECO:0000259" key="9">
    <source>
        <dbReference type="Pfam" id="PF18967"/>
    </source>
</evidence>
<dbReference type="EMBL" id="LK932423">
    <property type="protein sequence ID" value="CDS90484.1"/>
    <property type="molecule type" value="Genomic_DNA"/>
</dbReference>
<evidence type="ECO:0000256" key="7">
    <source>
        <dbReference type="ARBA" id="ARBA00023136"/>
    </source>
</evidence>
<organism evidence="10">
    <name type="scientific">Clostridioides difficile</name>
    <name type="common">Peptoclostridium difficile</name>
    <dbReference type="NCBI Taxonomy" id="1496"/>
    <lineage>
        <taxon>Bacteria</taxon>
        <taxon>Bacillati</taxon>
        <taxon>Bacillota</taxon>
        <taxon>Clostridia</taxon>
        <taxon>Peptostreptococcales</taxon>
        <taxon>Peptostreptococcaceae</taxon>
        <taxon>Clostridioides</taxon>
    </lineage>
</organism>
<keyword evidence="4" id="KW-0547">Nucleotide-binding</keyword>
<keyword evidence="7 8" id="KW-0472">Membrane</keyword>
<name>A0A031W9A4_CLODI</name>
<keyword evidence="5 8" id="KW-1133">Transmembrane helix</keyword>
<dbReference type="GeneID" id="66355689"/>
<evidence type="ECO:0000256" key="5">
    <source>
        <dbReference type="ARBA" id="ARBA00022989"/>
    </source>
</evidence>
<evidence type="ECO:0000313" key="10">
    <source>
        <dbReference type="EMBL" id="CDS82881.1"/>
    </source>
</evidence>
<proteinExistence type="predicted"/>
<feature type="domain" description="Pycsar effector protein" evidence="9">
    <location>
        <begin position="8"/>
        <end position="167"/>
    </location>
</feature>
<feature type="transmembrane region" description="Helical" evidence="8">
    <location>
        <begin position="26"/>
        <end position="42"/>
    </location>
</feature>
<evidence type="ECO:0000313" key="12">
    <source>
        <dbReference type="EMBL" id="CDS92732.1"/>
    </source>
</evidence>
<evidence type="ECO:0000256" key="3">
    <source>
        <dbReference type="ARBA" id="ARBA00022692"/>
    </source>
</evidence>
<dbReference type="AlphaFoldDB" id="A0A031W9A4"/>
<accession>A0A031W9A4</accession>
<dbReference type="GO" id="GO:0000166">
    <property type="term" value="F:nucleotide binding"/>
    <property type="evidence" value="ECO:0007669"/>
    <property type="project" value="UniProtKB-KW"/>
</dbReference>
<dbReference type="EMBL" id="LK932457">
    <property type="protein sequence ID" value="CDS82881.1"/>
    <property type="molecule type" value="Genomic_DNA"/>
</dbReference>
<evidence type="ECO:0000313" key="16">
    <source>
        <dbReference type="Proteomes" id="UP000411588"/>
    </source>
</evidence>
<sequence length="172" mass="20073">MDKKIDIAKFIVNRIDYYIEKSDNKASFLLLLNSAIIGFLFSGKEKIMNHLSISNIRCLEMLFYIVILCIFVISIYFSIMVLKPRNSKIENEYKSIFYYKEIASLNNEQYKEAFENAFKDEENLINDALVQIKELSLICDKKMYNVKKSVEAFILGGIILFIYILVVVFNAI</sequence>
<dbReference type="GO" id="GO:0051607">
    <property type="term" value="P:defense response to virus"/>
    <property type="evidence" value="ECO:0007669"/>
    <property type="project" value="UniProtKB-KW"/>
</dbReference>
<evidence type="ECO:0000313" key="11">
    <source>
        <dbReference type="EMBL" id="CDS90484.1"/>
    </source>
</evidence>
<comment type="subcellular location">
    <subcellularLocation>
        <location evidence="1">Cell membrane</location>
    </subcellularLocation>
</comment>
<evidence type="ECO:0000256" key="1">
    <source>
        <dbReference type="ARBA" id="ARBA00004236"/>
    </source>
</evidence>
<evidence type="ECO:0000256" key="2">
    <source>
        <dbReference type="ARBA" id="ARBA00022475"/>
    </source>
</evidence>
<keyword evidence="3 8" id="KW-0812">Transmembrane</keyword>
<feature type="transmembrane region" description="Helical" evidence="8">
    <location>
        <begin position="62"/>
        <end position="82"/>
    </location>
</feature>
<reference evidence="14 16" key="2">
    <citation type="submission" date="2019-02" db="EMBL/GenBank/DDBJ databases">
        <authorList>
            <consortium name="Pathogen Informatics"/>
        </authorList>
    </citation>
    <scope>NUCLEOTIDE SEQUENCE [LARGE SCALE GENOMIC DNA]</scope>
    <source>
        <strain evidence="14">Clo34</strain>
        <strain evidence="16">clo34</strain>
        <strain evidence="13 15">VRECD0157</strain>
    </source>
</reference>
<dbReference type="InterPro" id="IPR043760">
    <property type="entry name" value="PycTM_dom"/>
</dbReference>
<evidence type="ECO:0000313" key="15">
    <source>
        <dbReference type="Proteomes" id="UP000189137"/>
    </source>
</evidence>
<dbReference type="RefSeq" id="WP_009898407.1">
    <property type="nucleotide sequence ID" value="NZ_AP031492.1"/>
</dbReference>
<evidence type="ECO:0000313" key="14">
    <source>
        <dbReference type="EMBL" id="VFD36806.1"/>
    </source>
</evidence>
<keyword evidence="2" id="KW-1003">Cell membrane</keyword>
<evidence type="ECO:0000313" key="13">
    <source>
        <dbReference type="EMBL" id="SJS40347.1"/>
    </source>
</evidence>
<evidence type="ECO:0000256" key="4">
    <source>
        <dbReference type="ARBA" id="ARBA00022741"/>
    </source>
</evidence>
<dbReference type="Proteomes" id="UP000411588">
    <property type="component" value="Unassembled WGS sequence"/>
</dbReference>
<gene>
    <name evidence="12" type="ORF">BN1095_1130002</name>
    <name evidence="10" type="ORF">BN1096_1120002</name>
    <name evidence="11" type="ORF">BN1097_820003</name>
    <name evidence="14" type="ORF">SAMEA1402399_04221</name>
    <name evidence="13" type="ORF">SAMEA3375112_01998</name>
</gene>
<dbReference type="GO" id="GO:0005886">
    <property type="term" value="C:plasma membrane"/>
    <property type="evidence" value="ECO:0007669"/>
    <property type="project" value="UniProtKB-SubCell"/>
</dbReference>
<dbReference type="Pfam" id="PF18967">
    <property type="entry name" value="PycTM"/>
    <property type="match status" value="1"/>
</dbReference>